<dbReference type="Proteomes" id="UP000325081">
    <property type="component" value="Unassembled WGS sequence"/>
</dbReference>
<dbReference type="Pfam" id="PF05834">
    <property type="entry name" value="Lycopene_cycl"/>
    <property type="match status" value="1"/>
</dbReference>
<keyword evidence="2" id="KW-1185">Reference proteome</keyword>
<evidence type="ECO:0000313" key="1">
    <source>
        <dbReference type="EMBL" id="GER25377.1"/>
    </source>
</evidence>
<name>A0A5A7NYK1_STRAF</name>
<dbReference type="AlphaFoldDB" id="A0A5A7NYK1"/>
<accession>A0A5A7NYK1</accession>
<gene>
    <name evidence="1" type="ORF">STAS_00952</name>
</gene>
<protein>
    <submittedName>
        <fullName evidence="1">Lycopene beta-cyclase</fullName>
    </submittedName>
</protein>
<reference evidence="2" key="1">
    <citation type="journal article" date="2019" name="Curr. Biol.">
        <title>Genome Sequence of Striga asiatica Provides Insight into the Evolution of Plant Parasitism.</title>
        <authorList>
            <person name="Yoshida S."/>
            <person name="Kim S."/>
            <person name="Wafula E.K."/>
            <person name="Tanskanen J."/>
            <person name="Kim Y.M."/>
            <person name="Honaas L."/>
            <person name="Yang Z."/>
            <person name="Spallek T."/>
            <person name="Conn C.E."/>
            <person name="Ichihashi Y."/>
            <person name="Cheong K."/>
            <person name="Cui S."/>
            <person name="Der J.P."/>
            <person name="Gundlach H."/>
            <person name="Jiao Y."/>
            <person name="Hori C."/>
            <person name="Ishida J.K."/>
            <person name="Kasahara H."/>
            <person name="Kiba T."/>
            <person name="Kim M.S."/>
            <person name="Koo N."/>
            <person name="Laohavisit A."/>
            <person name="Lee Y.H."/>
            <person name="Lumba S."/>
            <person name="McCourt P."/>
            <person name="Mortimer J.C."/>
            <person name="Mutuku J.M."/>
            <person name="Nomura T."/>
            <person name="Sasaki-Sekimoto Y."/>
            <person name="Seto Y."/>
            <person name="Wang Y."/>
            <person name="Wakatake T."/>
            <person name="Sakakibara H."/>
            <person name="Demura T."/>
            <person name="Yamaguchi S."/>
            <person name="Yoneyama K."/>
            <person name="Manabe R.I."/>
            <person name="Nelson D.C."/>
            <person name="Schulman A.H."/>
            <person name="Timko M.P."/>
            <person name="dePamphilis C.W."/>
            <person name="Choi D."/>
            <person name="Shirasu K."/>
        </authorList>
    </citation>
    <scope>NUCLEOTIDE SEQUENCE [LARGE SCALE GENOMIC DNA]</scope>
    <source>
        <strain evidence="2">cv. UVA1</strain>
    </source>
</reference>
<dbReference type="PANTHER" id="PTHR39757:SF9">
    <property type="entry name" value="CAPSANTHIN_CAPSORUBIN SYNTHASE, CHROMOPLAST PROTEIN"/>
    <property type="match status" value="1"/>
</dbReference>
<proteinExistence type="predicted"/>
<comment type="caution">
    <text evidence="1">The sequence shown here is derived from an EMBL/GenBank/DDBJ whole genome shotgun (WGS) entry which is preliminary data.</text>
</comment>
<organism evidence="1 2">
    <name type="scientific">Striga asiatica</name>
    <name type="common">Asiatic witchweed</name>
    <name type="synonym">Buchnera asiatica</name>
    <dbReference type="NCBI Taxonomy" id="4170"/>
    <lineage>
        <taxon>Eukaryota</taxon>
        <taxon>Viridiplantae</taxon>
        <taxon>Streptophyta</taxon>
        <taxon>Embryophyta</taxon>
        <taxon>Tracheophyta</taxon>
        <taxon>Spermatophyta</taxon>
        <taxon>Magnoliopsida</taxon>
        <taxon>eudicotyledons</taxon>
        <taxon>Gunneridae</taxon>
        <taxon>Pentapetalae</taxon>
        <taxon>asterids</taxon>
        <taxon>lamiids</taxon>
        <taxon>Lamiales</taxon>
        <taxon>Orobanchaceae</taxon>
        <taxon>Buchnereae</taxon>
        <taxon>Striga</taxon>
    </lineage>
</organism>
<dbReference type="OrthoDB" id="1716816at2759"/>
<sequence length="187" mass="20438">MAARLRHLGIRVKTVIEEERCFIVLGGPLPKIPQIVMAFGANSGVVHPATGYTLARAMAVAPAVAGAIVECLGGGGGSVIRGPEMCGKVWESLWPVEKRREREFQNLGMEIMLRLDLEKTRRFVESFFEVEPRYWQGFLSGRLSLGELFAFGLSSFGKASARGKLDIVTTSPVPVAKFIRNLAFGDV</sequence>
<dbReference type="PANTHER" id="PTHR39757">
    <property type="match status" value="1"/>
</dbReference>
<dbReference type="EMBL" id="BKCP01000003">
    <property type="protein sequence ID" value="GER25377.1"/>
    <property type="molecule type" value="Genomic_DNA"/>
</dbReference>
<evidence type="ECO:0000313" key="2">
    <source>
        <dbReference type="Proteomes" id="UP000325081"/>
    </source>
</evidence>